<comment type="caution">
    <text evidence="3">The sequence shown here is derived from an EMBL/GenBank/DDBJ whole genome shotgun (WGS) entry which is preliminary data.</text>
</comment>
<evidence type="ECO:0000313" key="3">
    <source>
        <dbReference type="EMBL" id="RWS00158.1"/>
    </source>
</evidence>
<dbReference type="Proteomes" id="UP000285301">
    <property type="component" value="Unassembled WGS sequence"/>
</dbReference>
<dbReference type="InterPro" id="IPR036291">
    <property type="entry name" value="NAD(P)-bd_dom_sf"/>
</dbReference>
<dbReference type="EMBL" id="NCKU01013159">
    <property type="protein sequence ID" value="RWR99891.1"/>
    <property type="molecule type" value="Genomic_DNA"/>
</dbReference>
<reference evidence="3 4" key="1">
    <citation type="journal article" date="2018" name="Gigascience">
        <title>Genomes of trombidid mites reveal novel predicted allergens and laterally-transferred genes associated with secondary metabolism.</title>
        <authorList>
            <person name="Dong X."/>
            <person name="Chaisiri K."/>
            <person name="Xia D."/>
            <person name="Armstrong S.D."/>
            <person name="Fang Y."/>
            <person name="Donnelly M.J."/>
            <person name="Kadowaki T."/>
            <person name="McGarry J.W."/>
            <person name="Darby A.C."/>
            <person name="Makepeace B.L."/>
        </authorList>
    </citation>
    <scope>NUCLEOTIDE SEQUENCE [LARGE SCALE GENOMIC DNA]</scope>
    <source>
        <strain evidence="3">UoL-WK</strain>
    </source>
</reference>
<dbReference type="STRING" id="1965070.A0A3S4Q8C2"/>
<dbReference type="PANTHER" id="PTHR43975:SF2">
    <property type="entry name" value="EG:BACR7A4.14 PROTEIN-RELATED"/>
    <property type="match status" value="1"/>
</dbReference>
<dbReference type="PANTHER" id="PTHR43975">
    <property type="entry name" value="ZGC:101858"/>
    <property type="match status" value="1"/>
</dbReference>
<name>A0A3S4Q8C2_9ACAR</name>
<accession>A0A3S4Q8C2</accession>
<keyword evidence="4" id="KW-1185">Reference proteome</keyword>
<dbReference type="SUPFAM" id="SSF51735">
    <property type="entry name" value="NAD(P)-binding Rossmann-fold domains"/>
    <property type="match status" value="1"/>
</dbReference>
<gene>
    <name evidence="3" type="ORF">B4U79_11303</name>
    <name evidence="1" type="ORF">B4U79_14733</name>
    <name evidence="2" type="ORF">B4U79_15466</name>
</gene>
<feature type="non-terminal residue" evidence="3">
    <location>
        <position position="1"/>
    </location>
</feature>
<protein>
    <submittedName>
        <fullName evidence="3">3-oxoacyl-[acyl-carrier-protein] reductase FabG-like isoform X2</fullName>
    </submittedName>
</protein>
<dbReference type="PRINTS" id="PR00081">
    <property type="entry name" value="GDHRDH"/>
</dbReference>
<dbReference type="Pfam" id="PF13561">
    <property type="entry name" value="adh_short_C2"/>
    <property type="match status" value="1"/>
</dbReference>
<dbReference type="EMBL" id="NCKU01012263">
    <property type="protein sequence ID" value="RWS00133.1"/>
    <property type="molecule type" value="Genomic_DNA"/>
</dbReference>
<dbReference type="FunFam" id="3.40.50.720:FF:000084">
    <property type="entry name" value="Short-chain dehydrogenase reductase"/>
    <property type="match status" value="1"/>
</dbReference>
<sequence>AFYSHNIVANTSKMTSNLFSDLQHKVVLVTGSSSGIGEAIVTLFSQLGAYVVVTGRNADKVSRVALKCEQLSPFNYKPLTFVGDLMKDENIEQLVKQTIEKHSKIDVLVNNAGSETTLLGASLLDADFLEKYEKVMRLEVATRLKICRLTMPSLIESKGVIINTSSVATKRHEAGFMIHAISKAAVDMVTKSLALEFGSKGVRVNSVNPGYVKTTMCDNCSEEEVKNASLFQRMAEAEEIAKTVAFLASNTSSFVTGITFVADGGWHLK</sequence>
<dbReference type="Gene3D" id="3.40.50.720">
    <property type="entry name" value="NAD(P)-binding Rossmann-like Domain"/>
    <property type="match status" value="1"/>
</dbReference>
<evidence type="ECO:0000313" key="2">
    <source>
        <dbReference type="EMBL" id="RWS00133.1"/>
    </source>
</evidence>
<evidence type="ECO:0000313" key="4">
    <source>
        <dbReference type="Proteomes" id="UP000285301"/>
    </source>
</evidence>
<dbReference type="AlphaFoldDB" id="A0A3S4Q8C2"/>
<organism evidence="3 4">
    <name type="scientific">Dinothrombium tinctorium</name>
    <dbReference type="NCBI Taxonomy" id="1965070"/>
    <lineage>
        <taxon>Eukaryota</taxon>
        <taxon>Metazoa</taxon>
        <taxon>Ecdysozoa</taxon>
        <taxon>Arthropoda</taxon>
        <taxon>Chelicerata</taxon>
        <taxon>Arachnida</taxon>
        <taxon>Acari</taxon>
        <taxon>Acariformes</taxon>
        <taxon>Trombidiformes</taxon>
        <taxon>Prostigmata</taxon>
        <taxon>Anystina</taxon>
        <taxon>Parasitengona</taxon>
        <taxon>Trombidioidea</taxon>
        <taxon>Trombidiidae</taxon>
        <taxon>Dinothrombium</taxon>
    </lineage>
</organism>
<evidence type="ECO:0000313" key="1">
    <source>
        <dbReference type="EMBL" id="RWR99891.1"/>
    </source>
</evidence>
<dbReference type="PRINTS" id="PR00080">
    <property type="entry name" value="SDRFAMILY"/>
</dbReference>
<dbReference type="EMBL" id="NCKU01012197">
    <property type="protein sequence ID" value="RWS00158.1"/>
    <property type="molecule type" value="Genomic_DNA"/>
</dbReference>
<dbReference type="OrthoDB" id="6509454at2759"/>
<proteinExistence type="predicted"/>
<dbReference type="InterPro" id="IPR002347">
    <property type="entry name" value="SDR_fam"/>
</dbReference>
<reference evidence="3" key="2">
    <citation type="submission" date="2018-11" db="EMBL/GenBank/DDBJ databases">
        <title>Trombidioid mite genomics.</title>
        <authorList>
            <person name="Dong X."/>
        </authorList>
    </citation>
    <scope>NUCLEOTIDE SEQUENCE</scope>
    <source>
        <strain evidence="3">UoL-WK</strain>
    </source>
</reference>